<name>A0A1T5CEW7_9SPHI</name>
<gene>
    <name evidence="1" type="ORF">SAMN05660226_02152</name>
</gene>
<dbReference type="STRING" id="623280.SAMN05660226_02152"/>
<protein>
    <submittedName>
        <fullName evidence="1">Uncharacterized protein</fullName>
    </submittedName>
</protein>
<sequence>MFPVKMQLLKSICIMLLKRMLTRILLTKNGENTYSFVPNKKG</sequence>
<evidence type="ECO:0000313" key="2">
    <source>
        <dbReference type="Proteomes" id="UP000190541"/>
    </source>
</evidence>
<dbReference type="EMBL" id="FUYS01000004">
    <property type="protein sequence ID" value="SKB57876.1"/>
    <property type="molecule type" value="Genomic_DNA"/>
</dbReference>
<keyword evidence="2" id="KW-1185">Reference proteome</keyword>
<organism evidence="1 2">
    <name type="scientific">Parapedobacter luteus</name>
    <dbReference type="NCBI Taxonomy" id="623280"/>
    <lineage>
        <taxon>Bacteria</taxon>
        <taxon>Pseudomonadati</taxon>
        <taxon>Bacteroidota</taxon>
        <taxon>Sphingobacteriia</taxon>
        <taxon>Sphingobacteriales</taxon>
        <taxon>Sphingobacteriaceae</taxon>
        <taxon>Parapedobacter</taxon>
    </lineage>
</organism>
<dbReference type="AlphaFoldDB" id="A0A1T5CEW7"/>
<reference evidence="1 2" key="1">
    <citation type="submission" date="2017-02" db="EMBL/GenBank/DDBJ databases">
        <authorList>
            <person name="Peterson S.W."/>
        </authorList>
    </citation>
    <scope>NUCLEOTIDE SEQUENCE [LARGE SCALE GENOMIC DNA]</scope>
    <source>
        <strain evidence="1 2">DSM 22899</strain>
    </source>
</reference>
<evidence type="ECO:0000313" key="1">
    <source>
        <dbReference type="EMBL" id="SKB57876.1"/>
    </source>
</evidence>
<accession>A0A1T5CEW7</accession>
<dbReference type="Proteomes" id="UP000190541">
    <property type="component" value="Unassembled WGS sequence"/>
</dbReference>
<proteinExistence type="predicted"/>